<dbReference type="OrthoDB" id="2011769at2759"/>
<keyword evidence="5" id="KW-0460">Magnesium</keyword>
<gene>
    <name evidence="7" type="ORF">ACN38_g12327</name>
</gene>
<evidence type="ECO:0000256" key="1">
    <source>
        <dbReference type="ARBA" id="ARBA00010290"/>
    </source>
</evidence>
<organism evidence="7 8">
    <name type="scientific">Penicillium nordicum</name>
    <dbReference type="NCBI Taxonomy" id="229535"/>
    <lineage>
        <taxon>Eukaryota</taxon>
        <taxon>Fungi</taxon>
        <taxon>Dikarya</taxon>
        <taxon>Ascomycota</taxon>
        <taxon>Pezizomycotina</taxon>
        <taxon>Eurotiomycetes</taxon>
        <taxon>Eurotiomycetidae</taxon>
        <taxon>Eurotiales</taxon>
        <taxon>Aspergillaceae</taxon>
        <taxon>Penicillium</taxon>
    </lineage>
</organism>
<comment type="similarity">
    <text evidence="1 6">Belongs to the small GTPase superfamily. Arf family.</text>
</comment>
<dbReference type="PRINTS" id="PR00328">
    <property type="entry name" value="SAR1GTPBP"/>
</dbReference>
<dbReference type="Proteomes" id="UP000037696">
    <property type="component" value="Unassembled WGS sequence"/>
</dbReference>
<dbReference type="SUPFAM" id="SSF52540">
    <property type="entry name" value="P-loop containing nucleoside triphosphate hydrolases"/>
    <property type="match status" value="1"/>
</dbReference>
<dbReference type="GO" id="GO:0046872">
    <property type="term" value="F:metal ion binding"/>
    <property type="evidence" value="ECO:0007669"/>
    <property type="project" value="UniProtKB-KW"/>
</dbReference>
<evidence type="ECO:0008006" key="9">
    <source>
        <dbReference type="Google" id="ProtNLM"/>
    </source>
</evidence>
<dbReference type="GO" id="GO:0005525">
    <property type="term" value="F:GTP binding"/>
    <property type="evidence" value="ECO:0007669"/>
    <property type="project" value="UniProtKB-KW"/>
</dbReference>
<reference evidence="7 8" key="1">
    <citation type="submission" date="2015-08" db="EMBL/GenBank/DDBJ databases">
        <title>Genome sequencing of Penicillium nordicum.</title>
        <authorList>
            <person name="Nguyen H.D."/>
            <person name="Seifert K.A."/>
        </authorList>
    </citation>
    <scope>NUCLEOTIDE SEQUENCE [LARGE SCALE GENOMIC DNA]</scope>
    <source>
        <strain evidence="7 8">DAOMC 185683</strain>
    </source>
</reference>
<feature type="binding site" evidence="4">
    <location>
        <position position="73"/>
    </location>
    <ligand>
        <name>GTP</name>
        <dbReference type="ChEBI" id="CHEBI:37565"/>
    </ligand>
</feature>
<dbReference type="FunFam" id="3.40.50.300:FF:001166">
    <property type="entry name" value="ADP-ribosylation factor D"/>
    <property type="match status" value="1"/>
</dbReference>
<dbReference type="SMART" id="SM00177">
    <property type="entry name" value="ARF"/>
    <property type="match status" value="1"/>
</dbReference>
<evidence type="ECO:0000256" key="5">
    <source>
        <dbReference type="PIRSR" id="PIRSR606689-2"/>
    </source>
</evidence>
<dbReference type="Pfam" id="PF00025">
    <property type="entry name" value="Arf"/>
    <property type="match status" value="1"/>
</dbReference>
<feature type="binding site" evidence="5">
    <location>
        <position position="31"/>
    </location>
    <ligand>
        <name>Mg(2+)</name>
        <dbReference type="ChEBI" id="CHEBI:18420"/>
    </ligand>
</feature>
<dbReference type="STRING" id="229535.A0A0M8NYQ9"/>
<evidence type="ECO:0000256" key="3">
    <source>
        <dbReference type="ARBA" id="ARBA00023134"/>
    </source>
</evidence>
<name>A0A0M8NYQ9_9EURO</name>
<evidence type="ECO:0000313" key="8">
    <source>
        <dbReference type="Proteomes" id="UP000037696"/>
    </source>
</evidence>
<dbReference type="SMART" id="SM00178">
    <property type="entry name" value="SAR"/>
    <property type="match status" value="1"/>
</dbReference>
<evidence type="ECO:0000256" key="2">
    <source>
        <dbReference type="ARBA" id="ARBA00022741"/>
    </source>
</evidence>
<dbReference type="PROSITE" id="PS51417">
    <property type="entry name" value="ARF"/>
    <property type="match status" value="1"/>
</dbReference>
<dbReference type="InterPro" id="IPR006689">
    <property type="entry name" value="Small_GTPase_ARF/SAR"/>
</dbReference>
<keyword evidence="2 4" id="KW-0547">Nucleotide-binding</keyword>
<proteinExistence type="inferred from homology"/>
<keyword evidence="8" id="KW-1185">Reference proteome</keyword>
<feature type="binding site" evidence="4">
    <location>
        <begin position="132"/>
        <end position="135"/>
    </location>
    <ligand>
        <name>GTP</name>
        <dbReference type="ChEBI" id="CHEBI:37565"/>
    </ligand>
</feature>
<sequence length="188" mass="20626">MGSTVSLPISSLWQKKKYQILIAGLFDSGKTTILYSQLKDYGPGPIETMPTVGFNVESLTHGGMNFVCLDKGGRDKLRPEWSDYFAKTNAIIFVVDSTDIARLDDAANELTYLLNWEGMRELRDAPLLVFANKQDLEGAKNPVEISEALNLGELGHRRWNVAPCSATDGVGISGGMDWLVQALTSQEA</sequence>
<evidence type="ECO:0000256" key="6">
    <source>
        <dbReference type="RuleBase" id="RU003925"/>
    </source>
</evidence>
<dbReference type="CDD" id="cd00878">
    <property type="entry name" value="Arf_Arl"/>
    <property type="match status" value="1"/>
</dbReference>
<keyword evidence="3 4" id="KW-0342">GTP-binding</keyword>
<evidence type="ECO:0000256" key="4">
    <source>
        <dbReference type="PIRSR" id="PIRSR606689-1"/>
    </source>
</evidence>
<dbReference type="GO" id="GO:0003924">
    <property type="term" value="F:GTPase activity"/>
    <property type="evidence" value="ECO:0007669"/>
    <property type="project" value="InterPro"/>
</dbReference>
<dbReference type="Gene3D" id="3.40.50.300">
    <property type="entry name" value="P-loop containing nucleotide triphosphate hydrolases"/>
    <property type="match status" value="1"/>
</dbReference>
<dbReference type="InterPro" id="IPR027417">
    <property type="entry name" value="P-loop_NTPase"/>
</dbReference>
<keyword evidence="5" id="KW-0479">Metal-binding</keyword>
<dbReference type="EMBL" id="LHQQ01000375">
    <property type="protein sequence ID" value="KOS36900.1"/>
    <property type="molecule type" value="Genomic_DNA"/>
</dbReference>
<dbReference type="InterPro" id="IPR024156">
    <property type="entry name" value="Small_GTPase_ARF"/>
</dbReference>
<accession>A0A0M8NYQ9</accession>
<dbReference type="NCBIfam" id="TIGR00231">
    <property type="entry name" value="small_GTP"/>
    <property type="match status" value="1"/>
</dbReference>
<dbReference type="InterPro" id="IPR005225">
    <property type="entry name" value="Small_GTP-bd"/>
</dbReference>
<dbReference type="AlphaFoldDB" id="A0A0M8NYQ9"/>
<feature type="binding site" evidence="5">
    <location>
        <position position="51"/>
    </location>
    <ligand>
        <name>Mg(2+)</name>
        <dbReference type="ChEBI" id="CHEBI:18420"/>
    </ligand>
</feature>
<comment type="caution">
    <text evidence="7">The sequence shown here is derived from an EMBL/GenBank/DDBJ whole genome shotgun (WGS) entry which is preliminary data.</text>
</comment>
<protein>
    <recommendedName>
        <fullName evidence="9">ADP-ribosylation factor</fullName>
    </recommendedName>
</protein>
<evidence type="ECO:0000313" key="7">
    <source>
        <dbReference type="EMBL" id="KOS36900.1"/>
    </source>
</evidence>
<feature type="binding site" evidence="4">
    <location>
        <begin position="24"/>
        <end position="31"/>
    </location>
    <ligand>
        <name>GTP</name>
        <dbReference type="ChEBI" id="CHEBI:37565"/>
    </ligand>
</feature>
<dbReference type="PANTHER" id="PTHR11711">
    <property type="entry name" value="ADP RIBOSYLATION FACTOR-RELATED"/>
    <property type="match status" value="1"/>
</dbReference>